<dbReference type="SUPFAM" id="SSF52540">
    <property type="entry name" value="P-loop containing nucleoside triphosphate hydrolases"/>
    <property type="match status" value="1"/>
</dbReference>
<organism evidence="3 4">
    <name type="scientific">Vitis vinifera</name>
    <name type="common">Grape</name>
    <dbReference type="NCBI Taxonomy" id="29760"/>
    <lineage>
        <taxon>Eukaryota</taxon>
        <taxon>Viridiplantae</taxon>
        <taxon>Streptophyta</taxon>
        <taxon>Embryophyta</taxon>
        <taxon>Tracheophyta</taxon>
        <taxon>Spermatophyta</taxon>
        <taxon>Magnoliopsida</taxon>
        <taxon>eudicotyledons</taxon>
        <taxon>Gunneridae</taxon>
        <taxon>Pentapetalae</taxon>
        <taxon>rosids</taxon>
        <taxon>Vitales</taxon>
        <taxon>Vitaceae</taxon>
        <taxon>Viteae</taxon>
        <taxon>Vitis</taxon>
    </lineage>
</organism>
<dbReference type="InterPro" id="IPR027417">
    <property type="entry name" value="P-loop_NTPase"/>
</dbReference>
<dbReference type="AlphaFoldDB" id="A0A438BVY6"/>
<dbReference type="InterPro" id="IPR000863">
    <property type="entry name" value="Sulfotransferase_dom"/>
</dbReference>
<proteinExistence type="inferred from homology"/>
<dbReference type="Pfam" id="PF00685">
    <property type="entry name" value="Sulfotransfer_1"/>
    <property type="match status" value="1"/>
</dbReference>
<feature type="domain" description="Sulfotransferase" evidence="2">
    <location>
        <begin position="3"/>
        <end position="68"/>
    </location>
</feature>
<keyword evidence="1 3" id="KW-0808">Transferase</keyword>
<gene>
    <name evidence="3" type="primary">F4ST_3</name>
    <name evidence="3" type="ORF">CK203_083390</name>
</gene>
<sequence length="143" mass="16402">MSIERPEKVLYLKYEDFEDIITHMKRLAHSFGVPFSEEEKQGMIEEISRLCSFQSLKNLEVNKSGKRPGIIAFQNTASLQDRQGGRFDQSCEPFHGSADNNYHGRKTQEARLWFILRHDLIYSKGGQLMAIVLLPPVLCLTSV</sequence>
<accession>A0A438BVY6</accession>
<dbReference type="EMBL" id="QGNW01002605">
    <property type="protein sequence ID" value="RVW15123.1"/>
    <property type="molecule type" value="Genomic_DNA"/>
</dbReference>
<evidence type="ECO:0000256" key="1">
    <source>
        <dbReference type="RuleBase" id="RU361155"/>
    </source>
</evidence>
<name>A0A438BVY6_VITVI</name>
<evidence type="ECO:0000259" key="2">
    <source>
        <dbReference type="Pfam" id="PF00685"/>
    </source>
</evidence>
<dbReference type="GO" id="GO:0008146">
    <property type="term" value="F:sulfotransferase activity"/>
    <property type="evidence" value="ECO:0007669"/>
    <property type="project" value="InterPro"/>
</dbReference>
<comment type="caution">
    <text evidence="3">The sequence shown here is derived from an EMBL/GenBank/DDBJ whole genome shotgun (WGS) entry which is preliminary data.</text>
</comment>
<dbReference type="Gene3D" id="3.40.50.300">
    <property type="entry name" value="P-loop containing nucleotide triphosphate hydrolases"/>
    <property type="match status" value="1"/>
</dbReference>
<dbReference type="EC" id="2.8.2.-" evidence="1"/>
<evidence type="ECO:0000313" key="4">
    <source>
        <dbReference type="Proteomes" id="UP000288805"/>
    </source>
</evidence>
<comment type="similarity">
    <text evidence="1">Belongs to the sulfotransferase 1 family.</text>
</comment>
<evidence type="ECO:0000313" key="3">
    <source>
        <dbReference type="EMBL" id="RVW15123.1"/>
    </source>
</evidence>
<reference evidence="3 4" key="1">
    <citation type="journal article" date="2018" name="PLoS Genet.">
        <title>Population sequencing reveals clonal diversity and ancestral inbreeding in the grapevine cultivar Chardonnay.</title>
        <authorList>
            <person name="Roach M.J."/>
            <person name="Johnson D.L."/>
            <person name="Bohlmann J."/>
            <person name="van Vuuren H.J."/>
            <person name="Jones S.J."/>
            <person name="Pretorius I.S."/>
            <person name="Schmidt S.A."/>
            <person name="Borneman A.R."/>
        </authorList>
    </citation>
    <scope>NUCLEOTIDE SEQUENCE [LARGE SCALE GENOMIC DNA]</scope>
    <source>
        <strain evidence="4">cv. Chardonnay</strain>
        <tissue evidence="3">Leaf</tissue>
    </source>
</reference>
<dbReference type="Proteomes" id="UP000288805">
    <property type="component" value="Unassembled WGS sequence"/>
</dbReference>
<protein>
    <recommendedName>
        <fullName evidence="1">Sulfotransferase</fullName>
        <ecNumber evidence="1">2.8.2.-</ecNumber>
    </recommendedName>
</protein>